<keyword evidence="1" id="KW-0472">Membrane</keyword>
<keyword evidence="1" id="KW-1133">Transmembrane helix</keyword>
<feature type="transmembrane region" description="Helical" evidence="1">
    <location>
        <begin position="6"/>
        <end position="30"/>
    </location>
</feature>
<comment type="caution">
    <text evidence="2">The sequence shown here is derived from an EMBL/GenBank/DDBJ whole genome shotgun (WGS) entry which is preliminary data.</text>
</comment>
<gene>
    <name evidence="2" type="ORF">CCUG63697_03945</name>
</gene>
<dbReference type="AlphaFoldDB" id="A0A4R8R5E3"/>
<organism evidence="2 3">
    <name type="scientific">Mycobacteroides franklinii</name>
    <dbReference type="NCBI Taxonomy" id="948102"/>
    <lineage>
        <taxon>Bacteria</taxon>
        <taxon>Bacillati</taxon>
        <taxon>Actinomycetota</taxon>
        <taxon>Actinomycetes</taxon>
        <taxon>Mycobacteriales</taxon>
        <taxon>Mycobacteriaceae</taxon>
        <taxon>Mycobacteroides</taxon>
    </lineage>
</organism>
<evidence type="ECO:0000313" key="3">
    <source>
        <dbReference type="Proteomes" id="UP000295165"/>
    </source>
</evidence>
<dbReference type="EMBL" id="PECC01000028">
    <property type="protein sequence ID" value="TDZ49409.1"/>
    <property type="molecule type" value="Genomic_DNA"/>
</dbReference>
<protein>
    <submittedName>
        <fullName evidence="2">Uncharacterized protein</fullName>
    </submittedName>
</protein>
<accession>A0A4R8R5E3</accession>
<proteinExistence type="predicted"/>
<evidence type="ECO:0000313" key="2">
    <source>
        <dbReference type="EMBL" id="TDZ49409.1"/>
    </source>
</evidence>
<name>A0A4R8R5E3_9MYCO</name>
<evidence type="ECO:0000256" key="1">
    <source>
        <dbReference type="SAM" id="Phobius"/>
    </source>
</evidence>
<keyword evidence="1" id="KW-0812">Transmembrane</keyword>
<reference evidence="2 3" key="1">
    <citation type="journal article" date="2019" name="Sci. Rep.">
        <title>Extended insight into the Mycobacterium chelonae-abscessus complex through whole genome sequencing of Mycobacterium salmoniphilum outbreak and Mycobacterium salmoniphilum-like strains.</title>
        <authorList>
            <person name="Behra P.R.K."/>
            <person name="Das S."/>
            <person name="Pettersson B.M.F."/>
            <person name="Shirreff L."/>
            <person name="DuCote T."/>
            <person name="Jacobsson K.G."/>
            <person name="Ennis D.G."/>
            <person name="Kirsebom L.A."/>
        </authorList>
    </citation>
    <scope>NUCLEOTIDE SEQUENCE [LARGE SCALE GENOMIC DNA]</scope>
    <source>
        <strain evidence="2 3">CCUG 63697</strain>
    </source>
</reference>
<dbReference type="Proteomes" id="UP000295165">
    <property type="component" value="Unassembled WGS sequence"/>
</dbReference>
<sequence>MARAESQVYAVPTVAGVIALLLLVTLALWATGGNDSMSYYQREVSRAMRKQSRQEKTDLATKAQRHRLRRCANRISAALLRRTKPDH</sequence>
<keyword evidence="3" id="KW-1185">Reference proteome</keyword>